<dbReference type="AlphaFoldDB" id="A0ABD2NKV7"/>
<accession>A0ABD2NKV7</accession>
<dbReference type="EMBL" id="JABFTP020000124">
    <property type="protein sequence ID" value="KAL3279190.1"/>
    <property type="molecule type" value="Genomic_DNA"/>
</dbReference>
<comment type="caution">
    <text evidence="1">The sequence shown here is derived from an EMBL/GenBank/DDBJ whole genome shotgun (WGS) entry which is preliminary data.</text>
</comment>
<dbReference type="Proteomes" id="UP001516400">
    <property type="component" value="Unassembled WGS sequence"/>
</dbReference>
<keyword evidence="2" id="KW-1185">Reference proteome</keyword>
<gene>
    <name evidence="1" type="ORF">HHI36_016703</name>
</gene>
<name>A0ABD2NKV7_9CUCU</name>
<sequence length="101" mass="11599">MAPLKALIPLSKKSDIKIKELIGYAGWCRIISDLYHSDHNSTKNKESLLLLYYNISQLNMKDGIERADIWNQKPFEGKPSIPGAVKKWFIQLNKNIEPDLT</sequence>
<evidence type="ECO:0000313" key="1">
    <source>
        <dbReference type="EMBL" id="KAL3279190.1"/>
    </source>
</evidence>
<reference evidence="1 2" key="1">
    <citation type="journal article" date="2021" name="BMC Biol.">
        <title>Horizontally acquired antibacterial genes associated with adaptive radiation of ladybird beetles.</title>
        <authorList>
            <person name="Li H.S."/>
            <person name="Tang X.F."/>
            <person name="Huang Y.H."/>
            <person name="Xu Z.Y."/>
            <person name="Chen M.L."/>
            <person name="Du X.Y."/>
            <person name="Qiu B.Y."/>
            <person name="Chen P.T."/>
            <person name="Zhang W."/>
            <person name="Slipinski A."/>
            <person name="Escalona H.E."/>
            <person name="Waterhouse R.M."/>
            <person name="Zwick A."/>
            <person name="Pang H."/>
        </authorList>
    </citation>
    <scope>NUCLEOTIDE SEQUENCE [LARGE SCALE GENOMIC DNA]</scope>
    <source>
        <strain evidence="1">SYSU2018</strain>
    </source>
</reference>
<protein>
    <submittedName>
        <fullName evidence="1">Uncharacterized protein</fullName>
    </submittedName>
</protein>
<evidence type="ECO:0000313" key="2">
    <source>
        <dbReference type="Proteomes" id="UP001516400"/>
    </source>
</evidence>
<organism evidence="1 2">
    <name type="scientific">Cryptolaemus montrouzieri</name>
    <dbReference type="NCBI Taxonomy" id="559131"/>
    <lineage>
        <taxon>Eukaryota</taxon>
        <taxon>Metazoa</taxon>
        <taxon>Ecdysozoa</taxon>
        <taxon>Arthropoda</taxon>
        <taxon>Hexapoda</taxon>
        <taxon>Insecta</taxon>
        <taxon>Pterygota</taxon>
        <taxon>Neoptera</taxon>
        <taxon>Endopterygota</taxon>
        <taxon>Coleoptera</taxon>
        <taxon>Polyphaga</taxon>
        <taxon>Cucujiformia</taxon>
        <taxon>Coccinelloidea</taxon>
        <taxon>Coccinellidae</taxon>
        <taxon>Scymninae</taxon>
        <taxon>Scymnini</taxon>
        <taxon>Cryptolaemus</taxon>
    </lineage>
</organism>
<proteinExistence type="predicted"/>